<dbReference type="EMBL" id="RAPK01000008">
    <property type="protein sequence ID" value="RKD73212.1"/>
    <property type="molecule type" value="Genomic_DNA"/>
</dbReference>
<feature type="binding site" evidence="8">
    <location>
        <position position="8"/>
    </location>
    <ligand>
        <name>Mg(2+)</name>
        <dbReference type="ChEBI" id="CHEBI:18420"/>
    </ligand>
</feature>
<dbReference type="OrthoDB" id="517356at2"/>
<dbReference type="GO" id="GO:0005737">
    <property type="term" value="C:cytoplasm"/>
    <property type="evidence" value="ECO:0007669"/>
    <property type="project" value="UniProtKB-SubCell"/>
</dbReference>
<name>A0A419V443_9BACL</name>
<dbReference type="Gene3D" id="3.90.470.20">
    <property type="entry name" value="4'-phosphopantetheinyl transferase domain"/>
    <property type="match status" value="1"/>
</dbReference>
<evidence type="ECO:0000313" key="10">
    <source>
        <dbReference type="EMBL" id="RKD73212.1"/>
    </source>
</evidence>
<dbReference type="EC" id="2.7.8.7" evidence="8"/>
<dbReference type="RefSeq" id="WP_120192695.1">
    <property type="nucleotide sequence ID" value="NZ_RAPK01000008.1"/>
</dbReference>
<dbReference type="GO" id="GO:0006633">
    <property type="term" value="P:fatty acid biosynthetic process"/>
    <property type="evidence" value="ECO:0007669"/>
    <property type="project" value="UniProtKB-UniRule"/>
</dbReference>
<keyword evidence="2 8" id="KW-0808">Transferase</keyword>
<dbReference type="SUPFAM" id="SSF56214">
    <property type="entry name" value="4'-phosphopantetheinyl transferase"/>
    <property type="match status" value="1"/>
</dbReference>
<dbReference type="NCBIfam" id="TIGR00516">
    <property type="entry name" value="acpS"/>
    <property type="match status" value="1"/>
</dbReference>
<sequence length="120" mass="13389">MIHGIGIDIIELKRIERLLDKNNKFAERMFTGREKETFGRLTGQRRIEYAAGRFAAKEAFVKAAGTGISKAYGFQDIEVLNEPNGRPVLYAFVDGVPGAKVHVSISHSREWAAAQVIIEE</sequence>
<dbReference type="Pfam" id="PF01648">
    <property type="entry name" value="ACPS"/>
    <property type="match status" value="1"/>
</dbReference>
<evidence type="ECO:0000256" key="4">
    <source>
        <dbReference type="ARBA" id="ARBA00022832"/>
    </source>
</evidence>
<dbReference type="InterPro" id="IPR037143">
    <property type="entry name" value="4-PPantetheinyl_Trfase_dom_sf"/>
</dbReference>
<dbReference type="GO" id="GO:0000287">
    <property type="term" value="F:magnesium ion binding"/>
    <property type="evidence" value="ECO:0007669"/>
    <property type="project" value="UniProtKB-UniRule"/>
</dbReference>
<comment type="function">
    <text evidence="8">Transfers the 4'-phosphopantetheine moiety from coenzyme A to a Ser of acyl-carrier-protein.</text>
</comment>
<feature type="domain" description="4'-phosphopantetheinyl transferase" evidence="9">
    <location>
        <begin position="4"/>
        <end position="114"/>
    </location>
</feature>
<evidence type="ECO:0000256" key="3">
    <source>
        <dbReference type="ARBA" id="ARBA00022723"/>
    </source>
</evidence>
<keyword evidence="6 8" id="KW-0443">Lipid metabolism</keyword>
<keyword evidence="11" id="KW-1185">Reference proteome</keyword>
<evidence type="ECO:0000256" key="2">
    <source>
        <dbReference type="ARBA" id="ARBA00022679"/>
    </source>
</evidence>
<dbReference type="GO" id="GO:0008897">
    <property type="term" value="F:holo-[acyl-carrier-protein] synthase activity"/>
    <property type="evidence" value="ECO:0007669"/>
    <property type="project" value="UniProtKB-UniRule"/>
</dbReference>
<comment type="subcellular location">
    <subcellularLocation>
        <location evidence="8">Cytoplasm</location>
    </subcellularLocation>
</comment>
<gene>
    <name evidence="8" type="primary">acpS</name>
    <name evidence="10" type="ORF">ATL39_1503</name>
</gene>
<dbReference type="InterPro" id="IPR004568">
    <property type="entry name" value="Ppantetheine-prot_Trfase_dom"/>
</dbReference>
<evidence type="ECO:0000256" key="8">
    <source>
        <dbReference type="HAMAP-Rule" id="MF_00101"/>
    </source>
</evidence>
<keyword evidence="3 8" id="KW-0479">Metal-binding</keyword>
<keyword evidence="4 8" id="KW-0276">Fatty acid metabolism</keyword>
<dbReference type="HAMAP" id="MF_00101">
    <property type="entry name" value="AcpS"/>
    <property type="match status" value="1"/>
</dbReference>
<reference evidence="10 11" key="1">
    <citation type="submission" date="2018-09" db="EMBL/GenBank/DDBJ databases">
        <title>Genomic Encyclopedia of Archaeal and Bacterial Type Strains, Phase II (KMG-II): from individual species to whole genera.</title>
        <authorList>
            <person name="Goeker M."/>
        </authorList>
    </citation>
    <scope>NUCLEOTIDE SEQUENCE [LARGE SCALE GENOMIC DNA]</scope>
    <source>
        <strain evidence="10 11">DSM 17008</strain>
    </source>
</reference>
<feature type="binding site" evidence="8">
    <location>
        <position position="58"/>
    </location>
    <ligand>
        <name>Mg(2+)</name>
        <dbReference type="ChEBI" id="CHEBI:18420"/>
    </ligand>
</feature>
<comment type="catalytic activity">
    <reaction evidence="8">
        <text>apo-[ACP] + CoA = holo-[ACP] + adenosine 3',5'-bisphosphate + H(+)</text>
        <dbReference type="Rhea" id="RHEA:12068"/>
        <dbReference type="Rhea" id="RHEA-COMP:9685"/>
        <dbReference type="Rhea" id="RHEA-COMP:9690"/>
        <dbReference type="ChEBI" id="CHEBI:15378"/>
        <dbReference type="ChEBI" id="CHEBI:29999"/>
        <dbReference type="ChEBI" id="CHEBI:57287"/>
        <dbReference type="ChEBI" id="CHEBI:58343"/>
        <dbReference type="ChEBI" id="CHEBI:64479"/>
        <dbReference type="EC" id="2.7.8.7"/>
    </reaction>
</comment>
<dbReference type="AlphaFoldDB" id="A0A419V443"/>
<dbReference type="InterPro" id="IPR002582">
    <property type="entry name" value="ACPS"/>
</dbReference>
<comment type="caution">
    <text evidence="10">The sequence shown here is derived from an EMBL/GenBank/DDBJ whole genome shotgun (WGS) entry which is preliminary data.</text>
</comment>
<dbReference type="Proteomes" id="UP000285120">
    <property type="component" value="Unassembled WGS sequence"/>
</dbReference>
<dbReference type="InterPro" id="IPR008278">
    <property type="entry name" value="4-PPantetheinyl_Trfase_dom"/>
</dbReference>
<keyword evidence="8" id="KW-0963">Cytoplasm</keyword>
<evidence type="ECO:0000259" key="9">
    <source>
        <dbReference type="Pfam" id="PF01648"/>
    </source>
</evidence>
<dbReference type="NCBIfam" id="TIGR00556">
    <property type="entry name" value="pantethn_trn"/>
    <property type="match status" value="1"/>
</dbReference>
<evidence type="ECO:0000256" key="7">
    <source>
        <dbReference type="ARBA" id="ARBA00023160"/>
    </source>
</evidence>
<evidence type="ECO:0000313" key="11">
    <source>
        <dbReference type="Proteomes" id="UP000285120"/>
    </source>
</evidence>
<organism evidence="10 11">
    <name type="scientific">Sinobaca qinghaiensis</name>
    <dbReference type="NCBI Taxonomy" id="342944"/>
    <lineage>
        <taxon>Bacteria</taxon>
        <taxon>Bacillati</taxon>
        <taxon>Bacillota</taxon>
        <taxon>Bacilli</taxon>
        <taxon>Bacillales</taxon>
        <taxon>Sporolactobacillaceae</taxon>
        <taxon>Sinobaca</taxon>
    </lineage>
</organism>
<comment type="cofactor">
    <cofactor evidence="8">
        <name>Mg(2+)</name>
        <dbReference type="ChEBI" id="CHEBI:18420"/>
    </cofactor>
</comment>
<evidence type="ECO:0000256" key="6">
    <source>
        <dbReference type="ARBA" id="ARBA00023098"/>
    </source>
</evidence>
<comment type="similarity">
    <text evidence="8">Belongs to the P-Pant transferase superfamily. AcpS family.</text>
</comment>
<keyword evidence="5 8" id="KW-0460">Magnesium</keyword>
<accession>A0A419V443</accession>
<evidence type="ECO:0000256" key="5">
    <source>
        <dbReference type="ARBA" id="ARBA00022842"/>
    </source>
</evidence>
<protein>
    <recommendedName>
        <fullName evidence="8">Holo-[acyl-carrier-protein] synthase</fullName>
        <shortName evidence="8">Holo-ACP synthase</shortName>
        <ecNumber evidence="8">2.7.8.7</ecNumber>
    </recommendedName>
    <alternativeName>
        <fullName evidence="8">4'-phosphopantetheinyl transferase AcpS</fullName>
    </alternativeName>
</protein>
<evidence type="ECO:0000256" key="1">
    <source>
        <dbReference type="ARBA" id="ARBA00022516"/>
    </source>
</evidence>
<keyword evidence="7 8" id="KW-0275">Fatty acid biosynthesis</keyword>
<keyword evidence="1 8" id="KW-0444">Lipid biosynthesis</keyword>
<proteinExistence type="inferred from homology"/>